<evidence type="ECO:0000313" key="2">
    <source>
        <dbReference type="Proteomes" id="UP001480595"/>
    </source>
</evidence>
<dbReference type="EMBL" id="JAQQWL010000001">
    <property type="protein sequence ID" value="KAK8090497.1"/>
    <property type="molecule type" value="Genomic_DNA"/>
</dbReference>
<dbReference type="GeneID" id="92084474"/>
<comment type="caution">
    <text evidence="1">The sequence shown here is derived from an EMBL/GenBank/DDBJ whole genome shotgun (WGS) entry which is preliminary data.</text>
</comment>
<gene>
    <name evidence="1" type="ORF">PG994_000002</name>
</gene>
<protein>
    <recommendedName>
        <fullName evidence="3">Chitinase</fullName>
    </recommendedName>
</protein>
<dbReference type="Proteomes" id="UP001480595">
    <property type="component" value="Unassembled WGS sequence"/>
</dbReference>
<reference evidence="1 2" key="1">
    <citation type="submission" date="2023-01" db="EMBL/GenBank/DDBJ databases">
        <title>Analysis of 21 Apiospora genomes using comparative genomics revels a genus with tremendous synthesis potential of carbohydrate active enzymes and secondary metabolites.</title>
        <authorList>
            <person name="Sorensen T."/>
        </authorList>
    </citation>
    <scope>NUCLEOTIDE SEQUENCE [LARGE SCALE GENOMIC DNA]</scope>
    <source>
        <strain evidence="1 2">CBS 135458</strain>
    </source>
</reference>
<keyword evidence="2" id="KW-1185">Reference proteome</keyword>
<dbReference type="InterPro" id="IPR017853">
    <property type="entry name" value="GH"/>
</dbReference>
<name>A0ABR1X573_9PEZI</name>
<dbReference type="RefSeq" id="XP_066722043.1">
    <property type="nucleotide sequence ID" value="XM_066851411.1"/>
</dbReference>
<sequence>MTKYGFQGVDLDWEYPLNTLRGGDPANTQKPGPSRPRDTRLVRRLTLTPDYWYLRYFDAKAMKSSVDILRSDG</sequence>
<accession>A0ABR1X573</accession>
<dbReference type="SUPFAM" id="SSF51445">
    <property type="entry name" value="(Trans)glycosidases"/>
    <property type="match status" value="1"/>
</dbReference>
<organism evidence="1 2">
    <name type="scientific">Apiospora phragmitis</name>
    <dbReference type="NCBI Taxonomy" id="2905665"/>
    <lineage>
        <taxon>Eukaryota</taxon>
        <taxon>Fungi</taxon>
        <taxon>Dikarya</taxon>
        <taxon>Ascomycota</taxon>
        <taxon>Pezizomycotina</taxon>
        <taxon>Sordariomycetes</taxon>
        <taxon>Xylariomycetidae</taxon>
        <taxon>Amphisphaeriales</taxon>
        <taxon>Apiosporaceae</taxon>
        <taxon>Apiospora</taxon>
    </lineage>
</organism>
<dbReference type="Gene3D" id="3.20.20.80">
    <property type="entry name" value="Glycosidases"/>
    <property type="match status" value="1"/>
</dbReference>
<proteinExistence type="predicted"/>
<evidence type="ECO:0000313" key="1">
    <source>
        <dbReference type="EMBL" id="KAK8090497.1"/>
    </source>
</evidence>
<evidence type="ECO:0008006" key="3">
    <source>
        <dbReference type="Google" id="ProtNLM"/>
    </source>
</evidence>